<evidence type="ECO:0000313" key="5">
    <source>
        <dbReference type="EMBL" id="MBF0970534.1"/>
    </source>
</evidence>
<protein>
    <submittedName>
        <fullName evidence="5">Gliding motility protein GldM</fullName>
    </submittedName>
</protein>
<dbReference type="EMBL" id="JABZGR010000015">
    <property type="protein sequence ID" value="MBF0970534.1"/>
    <property type="molecule type" value="Genomic_DNA"/>
</dbReference>
<dbReference type="InterPro" id="IPR022720">
    <property type="entry name" value="Motility-assoc_prot_GldM_N"/>
</dbReference>
<dbReference type="Pfam" id="PF21602">
    <property type="entry name" value="GldM_3rd"/>
    <property type="match status" value="1"/>
</dbReference>
<evidence type="ECO:0000259" key="3">
    <source>
        <dbReference type="Pfam" id="PF21601"/>
    </source>
</evidence>
<feature type="domain" description="Gliding motility-associated protein GldM second immunoglobulin-like" evidence="4">
    <location>
        <begin position="325"/>
        <end position="406"/>
    </location>
</feature>
<feature type="domain" description="Gliding motility-associated protein GldM C-terminal" evidence="1">
    <location>
        <begin position="409"/>
        <end position="520"/>
    </location>
</feature>
<dbReference type="InterPro" id="IPR048405">
    <property type="entry name" value="GldM_Ig-like-1"/>
</dbReference>
<feature type="domain" description="Gliding motility-associated protein GldM first immunoglobulin-like" evidence="3">
    <location>
        <begin position="228"/>
        <end position="319"/>
    </location>
</feature>
<evidence type="ECO:0000259" key="2">
    <source>
        <dbReference type="Pfam" id="PF12081"/>
    </source>
</evidence>
<dbReference type="Pfam" id="PF12081">
    <property type="entry name" value="GldM_1st"/>
    <property type="match status" value="1"/>
</dbReference>
<gene>
    <name evidence="5" type="primary">gldM</name>
    <name evidence="5" type="ORF">HXK21_05780</name>
</gene>
<evidence type="ECO:0000259" key="1">
    <source>
        <dbReference type="Pfam" id="PF12080"/>
    </source>
</evidence>
<dbReference type="RefSeq" id="WP_303764024.1">
    <property type="nucleotide sequence ID" value="NZ_JABZGR010000015.1"/>
</dbReference>
<dbReference type="Pfam" id="PF12080">
    <property type="entry name" value="GldM_4th"/>
    <property type="match status" value="1"/>
</dbReference>
<dbReference type="Proteomes" id="UP000704068">
    <property type="component" value="Unassembled WGS sequence"/>
</dbReference>
<proteinExistence type="predicted"/>
<evidence type="ECO:0000313" key="6">
    <source>
        <dbReference type="Proteomes" id="UP000704068"/>
    </source>
</evidence>
<reference evidence="5" key="1">
    <citation type="submission" date="2020-04" db="EMBL/GenBank/DDBJ databases">
        <title>Deep metagenomics examines the oral microbiome during advanced dental caries in children, revealing novel taxa and co-occurrences with host molecules.</title>
        <authorList>
            <person name="Baker J.L."/>
            <person name="Morton J.T."/>
            <person name="Dinis M."/>
            <person name="Alvarez R."/>
            <person name="Tran N.C."/>
            <person name="Knight R."/>
            <person name="Edlund A."/>
        </authorList>
    </citation>
    <scope>NUCLEOTIDE SEQUENCE</scope>
    <source>
        <strain evidence="5">JCVI_34_bin.1</strain>
    </source>
</reference>
<feature type="domain" description="Gliding motility-associated protein GldM N-terminal" evidence="2">
    <location>
        <begin position="35"/>
        <end position="222"/>
    </location>
</feature>
<organism evidence="5 6">
    <name type="scientific">Alloprevotella tannerae</name>
    <dbReference type="NCBI Taxonomy" id="76122"/>
    <lineage>
        <taxon>Bacteria</taxon>
        <taxon>Pseudomonadati</taxon>
        <taxon>Bacteroidota</taxon>
        <taxon>Bacteroidia</taxon>
        <taxon>Bacteroidales</taxon>
        <taxon>Prevotellaceae</taxon>
        <taxon>Alloprevotella</taxon>
    </lineage>
</organism>
<dbReference type="Pfam" id="PF21601">
    <property type="entry name" value="GldM_2nd"/>
    <property type="match status" value="1"/>
</dbReference>
<dbReference type="InterPro" id="IPR048406">
    <property type="entry name" value="GldM_Ig-like-2"/>
</dbReference>
<accession>A0A929RZI3</accession>
<dbReference type="InterPro" id="IPR019859">
    <property type="entry name" value="Motility-assoc_prot_GldM"/>
</dbReference>
<dbReference type="AlphaFoldDB" id="A0A929RZI3"/>
<evidence type="ECO:0000259" key="4">
    <source>
        <dbReference type="Pfam" id="PF21602"/>
    </source>
</evidence>
<dbReference type="NCBIfam" id="TIGR03517">
    <property type="entry name" value="GldM_gliding"/>
    <property type="match status" value="1"/>
</dbReference>
<comment type="caution">
    <text evidence="5">The sequence shown here is derived from an EMBL/GenBank/DDBJ whole genome shotgun (WGS) entry which is preliminary data.</text>
</comment>
<name>A0A929RZI3_9BACT</name>
<dbReference type="InterPro" id="IPR022719">
    <property type="entry name" value="Motility-assoc_prot_GldM_C"/>
</dbReference>
<sequence>MPSTIKKRPVSPRQKMINLMYILLMAMLALNVSNDVLKGFHLIGDSLERTTTNAAKENRALYDDFAVLMKKNPTKVREWYAKANQLRLASDSLYNFAEQLKWAIAREADGSKGNPDRLNNEENLDAAGHIMLAPISGKGKLLFNAINSYRAHVLRYITDPRQRAIITSDLSTAVPKNDNSLLGKNWQEYMFEDMPAIAAITMLSKLQSDIRKAENQVLHTLRANVDLKDIRVNELNAYVLPEATTLMPGEVFRSKIFMAAVDTTQRPQIFVNGRQISGSGEYNFTVGGPGEYSFSGYILTQNAAGEVLRRNFVQKYNVIAPPTGATVAADLMNVLYAGFNNPISVSASGIAPDKVHLSMTGGSLTSQGKGHYTARPASVGSNVTFTVTGEVNGKTQKMGTYTFKVRKLPDPTAYIALGNDRFKGGRLAKGSVLGAAGIGAAIDDGLLDIPFRVLSFESVFFDRMGNARPENSDGANFTENQRNLMRSLRRGQRFYVSRVVVVGPDGLRRTLPQPVEIIVN</sequence>